<organism evidence="1 2">
    <name type="scientific">Brachymonas denitrificans DSM 15123</name>
    <dbReference type="NCBI Taxonomy" id="1121117"/>
    <lineage>
        <taxon>Bacteria</taxon>
        <taxon>Pseudomonadati</taxon>
        <taxon>Pseudomonadota</taxon>
        <taxon>Betaproteobacteria</taxon>
        <taxon>Burkholderiales</taxon>
        <taxon>Comamonadaceae</taxon>
        <taxon>Brachymonas</taxon>
    </lineage>
</organism>
<dbReference type="GO" id="GO:0006635">
    <property type="term" value="P:fatty acid beta-oxidation"/>
    <property type="evidence" value="ECO:0007669"/>
    <property type="project" value="TreeGrafter"/>
</dbReference>
<dbReference type="RefSeq" id="WP_091814837.1">
    <property type="nucleotide sequence ID" value="NZ_FOCW01000001.1"/>
</dbReference>
<evidence type="ECO:0000313" key="2">
    <source>
        <dbReference type="Proteomes" id="UP000199531"/>
    </source>
</evidence>
<dbReference type="PANTHER" id="PTHR11941">
    <property type="entry name" value="ENOYL-COA HYDRATASE-RELATED"/>
    <property type="match status" value="1"/>
</dbReference>
<dbReference type="InterPro" id="IPR001753">
    <property type="entry name" value="Enoyl-CoA_hydra/iso"/>
</dbReference>
<accession>A0A1H8FNN0</accession>
<dbReference type="GO" id="GO:0003824">
    <property type="term" value="F:catalytic activity"/>
    <property type="evidence" value="ECO:0007669"/>
    <property type="project" value="UniProtKB-ARBA"/>
</dbReference>
<gene>
    <name evidence="1" type="ORF">SAMN02745977_01108</name>
</gene>
<reference evidence="1 2" key="1">
    <citation type="submission" date="2016-10" db="EMBL/GenBank/DDBJ databases">
        <authorList>
            <person name="de Groot N.N."/>
        </authorList>
    </citation>
    <scope>NUCLEOTIDE SEQUENCE [LARGE SCALE GENOMIC DNA]</scope>
    <source>
        <strain evidence="1 2">DSM 15123</strain>
    </source>
</reference>
<name>A0A1H8FNN0_9BURK</name>
<dbReference type="Pfam" id="PF00378">
    <property type="entry name" value="ECH_1"/>
    <property type="match status" value="1"/>
</dbReference>
<dbReference type="Proteomes" id="UP000199531">
    <property type="component" value="Unassembled WGS sequence"/>
</dbReference>
<evidence type="ECO:0000313" key="1">
    <source>
        <dbReference type="EMBL" id="SEN32817.1"/>
    </source>
</evidence>
<dbReference type="CDD" id="cd06558">
    <property type="entry name" value="crotonase-like"/>
    <property type="match status" value="1"/>
</dbReference>
<dbReference type="AlphaFoldDB" id="A0A1H8FNN0"/>
<dbReference type="EMBL" id="FOCW01000001">
    <property type="protein sequence ID" value="SEN32817.1"/>
    <property type="molecule type" value="Genomic_DNA"/>
</dbReference>
<keyword evidence="2" id="KW-1185">Reference proteome</keyword>
<dbReference type="PANTHER" id="PTHR11941:SF133">
    <property type="entry name" value="1,2-EPOXYPHENYLACETYL-COA ISOMERASE"/>
    <property type="match status" value="1"/>
</dbReference>
<dbReference type="SUPFAM" id="SSF52096">
    <property type="entry name" value="ClpP/crotonase"/>
    <property type="match status" value="1"/>
</dbReference>
<dbReference type="InterPro" id="IPR029045">
    <property type="entry name" value="ClpP/crotonase-like_dom_sf"/>
</dbReference>
<proteinExistence type="predicted"/>
<sequence length="235" mass="25148">MADITTHYQDHSLLIRVSDAIHGASAPELFVNLVEILSEAERSEDVRSIVLAGYQGFLPTLELPAALSAADAQAWIEGWHSVLDAVDTGSKPVTAVLEGGVSAMGFALALACERVVASRSLRLLLESGQNGVGSGLSWFLGQRVPQALASQILFGSVAPVQPERLLQAGLVGMLTEQGEALDHALADAACLNRHAPQTVQLARELLRQAPTQSLHAQLEAERHLLWKLQRQSSGR</sequence>
<protein>
    <submittedName>
        <fullName evidence="1">Enoyl-CoA hydratase/carnithine racemase</fullName>
    </submittedName>
</protein>
<dbReference type="STRING" id="1121117.SAMN02745977_01108"/>
<dbReference type="Gene3D" id="3.90.226.10">
    <property type="entry name" value="2-enoyl-CoA Hydratase, Chain A, domain 1"/>
    <property type="match status" value="1"/>
</dbReference>